<evidence type="ECO:0000256" key="1">
    <source>
        <dbReference type="ARBA" id="ARBA00009350"/>
    </source>
</evidence>
<evidence type="ECO:0000313" key="4">
    <source>
        <dbReference type="Proteomes" id="UP001218895"/>
    </source>
</evidence>
<name>A0AAF0FMF5_9EURY</name>
<dbReference type="PANTHER" id="PTHR37478:SF2">
    <property type="entry name" value="UPF0251 PROTEIN TK0562"/>
    <property type="match status" value="1"/>
</dbReference>
<sequence>MTDDEMHGAGRCRRGRGRPRMKRQGGFSFEMRSFAPCSGVSDIDPVYLLQEEMEAVRLVDLLDNDQESAAEIMGVSRRTLWRDLHSARKKIADALVNGKIIYISTDDDEKEA</sequence>
<dbReference type="GeneID" id="79950484"/>
<dbReference type="RefSeq" id="WP_278099070.1">
    <property type="nucleotide sequence ID" value="NZ_CP091092.1"/>
</dbReference>
<organism evidence="3 4">
    <name type="scientific">Methanomicrobium antiquum</name>
    <dbReference type="NCBI Taxonomy" id="487686"/>
    <lineage>
        <taxon>Archaea</taxon>
        <taxon>Methanobacteriati</taxon>
        <taxon>Methanobacteriota</taxon>
        <taxon>Stenosarchaea group</taxon>
        <taxon>Methanomicrobia</taxon>
        <taxon>Methanomicrobiales</taxon>
        <taxon>Methanomicrobiaceae</taxon>
        <taxon>Methanomicrobium</taxon>
    </lineage>
</organism>
<dbReference type="Pfam" id="PF02001">
    <property type="entry name" value="DUF134"/>
    <property type="match status" value="1"/>
</dbReference>
<keyword evidence="4" id="KW-1185">Reference proteome</keyword>
<dbReference type="AlphaFoldDB" id="A0AAF0FMF5"/>
<dbReference type="Gene3D" id="1.10.10.10">
    <property type="entry name" value="Winged helix-like DNA-binding domain superfamily/Winged helix DNA-binding domain"/>
    <property type="match status" value="1"/>
</dbReference>
<comment type="similarity">
    <text evidence="1">Belongs to the UPF0251 family.</text>
</comment>
<evidence type="ECO:0000256" key="2">
    <source>
        <dbReference type="SAM" id="MobiDB-lite"/>
    </source>
</evidence>
<dbReference type="InterPro" id="IPR002852">
    <property type="entry name" value="UPF0251"/>
</dbReference>
<dbReference type="EMBL" id="CP091092">
    <property type="protein sequence ID" value="WFN36232.1"/>
    <property type="molecule type" value="Genomic_DNA"/>
</dbReference>
<evidence type="ECO:0000313" key="3">
    <source>
        <dbReference type="EMBL" id="WFN36232.1"/>
    </source>
</evidence>
<dbReference type="Proteomes" id="UP001218895">
    <property type="component" value="Chromosome"/>
</dbReference>
<dbReference type="KEGG" id="manq:L1994_08760"/>
<protein>
    <submittedName>
        <fullName evidence="3">DUF134 domain-containing protein</fullName>
    </submittedName>
</protein>
<accession>A0AAF0FMF5</accession>
<dbReference type="InterPro" id="IPR036388">
    <property type="entry name" value="WH-like_DNA-bd_sf"/>
</dbReference>
<feature type="region of interest" description="Disordered" evidence="2">
    <location>
        <begin position="1"/>
        <end position="23"/>
    </location>
</feature>
<dbReference type="PANTHER" id="PTHR37478">
    <property type="match status" value="1"/>
</dbReference>
<reference evidence="3" key="1">
    <citation type="submission" date="2022-01" db="EMBL/GenBank/DDBJ databases">
        <title>Complete genome of Methanomicrobium antiquum DSM 21220.</title>
        <authorList>
            <person name="Chen S.-C."/>
            <person name="You Y.-T."/>
            <person name="Zhou Y.-Z."/>
            <person name="Lai M.-C."/>
        </authorList>
    </citation>
    <scope>NUCLEOTIDE SEQUENCE</scope>
    <source>
        <strain evidence="3">DSM 21220</strain>
    </source>
</reference>
<gene>
    <name evidence="3" type="ORF">L1994_08760</name>
</gene>
<proteinExistence type="inferred from homology"/>
<feature type="compositionally biased region" description="Basic residues" evidence="2">
    <location>
        <begin position="10"/>
        <end position="23"/>
    </location>
</feature>